<dbReference type="Gene3D" id="1.10.8.610">
    <property type="entry name" value="SirC, precorrin-2 dehydrogenase, C-terminal helical domain-like"/>
    <property type="match status" value="1"/>
</dbReference>
<evidence type="ECO:0000259" key="8">
    <source>
        <dbReference type="Pfam" id="PF14824"/>
    </source>
</evidence>
<evidence type="ECO:0000256" key="1">
    <source>
        <dbReference type="ARBA" id="ARBA00005010"/>
    </source>
</evidence>
<proteinExistence type="predicted"/>
<keyword evidence="4" id="KW-0520">NAD</keyword>
<keyword evidence="10" id="KW-1185">Reference proteome</keyword>
<evidence type="ECO:0000256" key="4">
    <source>
        <dbReference type="ARBA" id="ARBA00023027"/>
    </source>
</evidence>
<comment type="catalytic activity">
    <reaction evidence="6">
        <text>precorrin-2 + NAD(+) = sirohydrochlorin + NADH + 2 H(+)</text>
        <dbReference type="Rhea" id="RHEA:15613"/>
        <dbReference type="ChEBI" id="CHEBI:15378"/>
        <dbReference type="ChEBI" id="CHEBI:57540"/>
        <dbReference type="ChEBI" id="CHEBI:57945"/>
        <dbReference type="ChEBI" id="CHEBI:58351"/>
        <dbReference type="ChEBI" id="CHEBI:58827"/>
        <dbReference type="EC" id="1.3.1.76"/>
    </reaction>
</comment>
<evidence type="ECO:0000313" key="9">
    <source>
        <dbReference type="EMBL" id="EEG77746.1"/>
    </source>
</evidence>
<dbReference type="eggNOG" id="COG1648">
    <property type="taxonomic scope" value="Bacteria"/>
</dbReference>
<dbReference type="EC" id="1.3.1.76" evidence="2"/>
<dbReference type="STRING" id="555088.DealDRAFT_1466"/>
<dbReference type="GO" id="GO:0043115">
    <property type="term" value="F:precorrin-2 dehydrogenase activity"/>
    <property type="evidence" value="ECO:0007669"/>
    <property type="project" value="UniProtKB-EC"/>
</dbReference>
<evidence type="ECO:0000259" key="7">
    <source>
        <dbReference type="Pfam" id="PF10414"/>
    </source>
</evidence>
<evidence type="ECO:0000256" key="3">
    <source>
        <dbReference type="ARBA" id="ARBA00023002"/>
    </source>
</evidence>
<dbReference type="InterPro" id="IPR042518">
    <property type="entry name" value="SirC_C"/>
</dbReference>
<keyword evidence="5" id="KW-0627">Porphyrin biosynthesis</keyword>
<dbReference type="GO" id="GO:0019354">
    <property type="term" value="P:siroheme biosynthetic process"/>
    <property type="evidence" value="ECO:0007669"/>
    <property type="project" value="UniProtKB-UniPathway"/>
</dbReference>
<evidence type="ECO:0000256" key="5">
    <source>
        <dbReference type="ARBA" id="ARBA00023244"/>
    </source>
</evidence>
<keyword evidence="3" id="KW-0560">Oxidoreductase</keyword>
<dbReference type="PANTHER" id="PTHR35330">
    <property type="entry name" value="SIROHEME BIOSYNTHESIS PROTEIN MET8"/>
    <property type="match status" value="1"/>
</dbReference>
<organism evidence="9 10">
    <name type="scientific">Dethiobacter alkaliphilus AHT 1</name>
    <dbReference type="NCBI Taxonomy" id="555088"/>
    <lineage>
        <taxon>Bacteria</taxon>
        <taxon>Bacillati</taxon>
        <taxon>Bacillota</taxon>
        <taxon>Dethiobacteria</taxon>
        <taxon>Dethiobacterales</taxon>
        <taxon>Dethiobacteraceae</taxon>
        <taxon>Dethiobacter</taxon>
    </lineage>
</organism>
<dbReference type="InterPro" id="IPR019478">
    <property type="entry name" value="Sirohaem_synthase_dimer_dom"/>
</dbReference>
<name>C0GG57_DETAL</name>
<dbReference type="SUPFAM" id="SSF51735">
    <property type="entry name" value="NAD(P)-binding Rossmann-fold domains"/>
    <property type="match status" value="1"/>
</dbReference>
<dbReference type="EMBL" id="ACJM01000006">
    <property type="protein sequence ID" value="EEG77746.1"/>
    <property type="molecule type" value="Genomic_DNA"/>
</dbReference>
<comment type="caution">
    <text evidence="9">The sequence shown here is derived from an EMBL/GenBank/DDBJ whole genome shotgun (WGS) entry which is preliminary data.</text>
</comment>
<evidence type="ECO:0000313" key="10">
    <source>
        <dbReference type="Proteomes" id="UP000006443"/>
    </source>
</evidence>
<dbReference type="PANTHER" id="PTHR35330:SF1">
    <property type="entry name" value="SIROHEME BIOSYNTHESIS PROTEIN MET8"/>
    <property type="match status" value="1"/>
</dbReference>
<dbReference type="GO" id="GO:0004325">
    <property type="term" value="F:ferrochelatase activity"/>
    <property type="evidence" value="ECO:0007669"/>
    <property type="project" value="InterPro"/>
</dbReference>
<accession>C0GG57</accession>
<evidence type="ECO:0000256" key="6">
    <source>
        <dbReference type="ARBA" id="ARBA00047561"/>
    </source>
</evidence>
<dbReference type="AlphaFoldDB" id="C0GG57"/>
<dbReference type="RefSeq" id="WP_008516233.1">
    <property type="nucleotide sequence ID" value="NZ_ACJM01000006.1"/>
</dbReference>
<dbReference type="Proteomes" id="UP000006443">
    <property type="component" value="Unassembled WGS sequence"/>
</dbReference>
<comment type="pathway">
    <text evidence="1">Porphyrin-containing compound metabolism; siroheme biosynthesis; sirohydrochlorin from precorrin-2: step 1/1.</text>
</comment>
<reference evidence="9 10" key="1">
    <citation type="submission" date="2009-02" db="EMBL/GenBank/DDBJ databases">
        <title>Sequencing of the draft genome and assembly of Dethiobacter alkaliphilus AHT 1.</title>
        <authorList>
            <consortium name="US DOE Joint Genome Institute (JGI-PGF)"/>
            <person name="Lucas S."/>
            <person name="Copeland A."/>
            <person name="Lapidus A."/>
            <person name="Glavina del Rio T."/>
            <person name="Dalin E."/>
            <person name="Tice H."/>
            <person name="Bruce D."/>
            <person name="Goodwin L."/>
            <person name="Pitluck S."/>
            <person name="Larimer F."/>
            <person name="Land M.L."/>
            <person name="Hauser L."/>
            <person name="Muyzer G."/>
        </authorList>
    </citation>
    <scope>NUCLEOTIDE SEQUENCE [LARGE SCALE GENOMIC DNA]</scope>
    <source>
        <strain evidence="9 10">AHT 1</strain>
    </source>
</reference>
<dbReference type="Pfam" id="PF10414">
    <property type="entry name" value="CysG_dimeriser"/>
    <property type="match status" value="1"/>
</dbReference>
<dbReference type="NCBIfam" id="TIGR01470">
    <property type="entry name" value="cysG_Nterm"/>
    <property type="match status" value="1"/>
</dbReference>
<dbReference type="SUPFAM" id="SSF75615">
    <property type="entry name" value="Siroheme synthase middle domains-like"/>
    <property type="match status" value="1"/>
</dbReference>
<dbReference type="Pfam" id="PF14824">
    <property type="entry name" value="Sirohm_synth_M"/>
    <property type="match status" value="1"/>
</dbReference>
<dbReference type="Pfam" id="PF13241">
    <property type="entry name" value="NAD_binding_7"/>
    <property type="match status" value="1"/>
</dbReference>
<protein>
    <recommendedName>
        <fullName evidence="2">precorrin-2 dehydrogenase</fullName>
        <ecNumber evidence="2">1.3.1.76</ecNumber>
    </recommendedName>
</protein>
<dbReference type="Gene3D" id="3.40.50.720">
    <property type="entry name" value="NAD(P)-binding Rossmann-like Domain"/>
    <property type="match status" value="1"/>
</dbReference>
<dbReference type="InterPro" id="IPR028281">
    <property type="entry name" value="Sirohaem_synthase_central"/>
</dbReference>
<evidence type="ECO:0000256" key="2">
    <source>
        <dbReference type="ARBA" id="ARBA00012400"/>
    </source>
</evidence>
<sequence>MEKNYYPVFLQLKNKQCVVVGGGDVAARKVAALLACDAVVRVISPEIVPELQTLADTNRIEAICRPYTRESLADAFIVIAATNNHQVNQLVAEHCHEDGIPVNVADAPHLCDFIVPATIRRGPLTIAVSTGGTLPAMAKKIRRQLENDFDEAYGELLTALGQARTQVLDQIPDSARRKRIFTALAAEDLLSTIHQGGRAALDRRIAEIIQHTK</sequence>
<dbReference type="InterPro" id="IPR036291">
    <property type="entry name" value="NAD(P)-bd_dom_sf"/>
</dbReference>
<dbReference type="OrthoDB" id="9773765at2"/>
<dbReference type="UniPathway" id="UPA00262">
    <property type="reaction ID" value="UER00222"/>
</dbReference>
<feature type="domain" description="Siroheme synthase central" evidence="8">
    <location>
        <begin position="121"/>
        <end position="147"/>
    </location>
</feature>
<feature type="domain" description="Sirohaem synthase dimerisation" evidence="7">
    <location>
        <begin position="152"/>
        <end position="206"/>
    </location>
</feature>
<gene>
    <name evidence="9" type="ORF">DealDRAFT_1466</name>
</gene>
<dbReference type="InterPro" id="IPR006367">
    <property type="entry name" value="Sirohaem_synthase_N"/>
</dbReference>
<dbReference type="InterPro" id="IPR028161">
    <property type="entry name" value="Met8-like"/>
</dbReference>